<proteinExistence type="predicted"/>
<keyword evidence="2" id="KW-1185">Reference proteome</keyword>
<dbReference type="Proteomes" id="UP001500736">
    <property type="component" value="Unassembled WGS sequence"/>
</dbReference>
<reference evidence="1 2" key="1">
    <citation type="journal article" date="2019" name="Int. J. Syst. Evol. Microbiol.">
        <title>The Global Catalogue of Microorganisms (GCM) 10K type strain sequencing project: providing services to taxonomists for standard genome sequencing and annotation.</title>
        <authorList>
            <consortium name="The Broad Institute Genomics Platform"/>
            <consortium name="The Broad Institute Genome Sequencing Center for Infectious Disease"/>
            <person name="Wu L."/>
            <person name="Ma J."/>
        </authorList>
    </citation>
    <scope>NUCLEOTIDE SEQUENCE [LARGE SCALE GENOMIC DNA]</scope>
    <source>
        <strain evidence="1 2">JCM 15976</strain>
    </source>
</reference>
<name>A0ABN1JL92_9FLAO</name>
<evidence type="ECO:0000313" key="1">
    <source>
        <dbReference type="EMBL" id="GAA0742197.1"/>
    </source>
</evidence>
<comment type="caution">
    <text evidence="1">The sequence shown here is derived from an EMBL/GenBank/DDBJ whole genome shotgun (WGS) entry which is preliminary data.</text>
</comment>
<sequence>MKIILLIALTSVCFVGSINSQNIKFKKGKVLIDKVECLDYDGDANNVELITTDGEQTIFLKFIRTGVGHNGGLYTKVIFVEQEKSFTSKSYIFSRKLLVKKLLAAEVLKNCAIDESKIDKFILKYDEGIEDSLIRH</sequence>
<dbReference type="EMBL" id="BAAAGF010000002">
    <property type="protein sequence ID" value="GAA0742197.1"/>
    <property type="molecule type" value="Genomic_DNA"/>
</dbReference>
<gene>
    <name evidence="1" type="ORF">GCM10009431_13970</name>
</gene>
<evidence type="ECO:0000313" key="2">
    <source>
        <dbReference type="Proteomes" id="UP001500736"/>
    </source>
</evidence>
<accession>A0ABN1JL92</accession>
<dbReference type="RefSeq" id="WP_343796953.1">
    <property type="nucleotide sequence ID" value="NZ_BAAAGF010000002.1"/>
</dbReference>
<protein>
    <submittedName>
        <fullName evidence="1">Uncharacterized protein</fullName>
    </submittedName>
</protein>
<organism evidence="1 2">
    <name type="scientific">Gaetbulibacter jejuensis</name>
    <dbReference type="NCBI Taxonomy" id="584607"/>
    <lineage>
        <taxon>Bacteria</taxon>
        <taxon>Pseudomonadati</taxon>
        <taxon>Bacteroidota</taxon>
        <taxon>Flavobacteriia</taxon>
        <taxon>Flavobacteriales</taxon>
        <taxon>Flavobacteriaceae</taxon>
        <taxon>Gaetbulibacter</taxon>
    </lineage>
</organism>